<keyword evidence="2" id="KW-0812">Transmembrane</keyword>
<comment type="caution">
    <text evidence="3">The sequence shown here is derived from an EMBL/GenBank/DDBJ whole genome shotgun (WGS) entry which is preliminary data.</text>
</comment>
<evidence type="ECO:0000313" key="4">
    <source>
        <dbReference type="Proteomes" id="UP000315303"/>
    </source>
</evidence>
<evidence type="ECO:0000256" key="2">
    <source>
        <dbReference type="SAM" id="Phobius"/>
    </source>
</evidence>
<reference evidence="3 4" key="1">
    <citation type="submission" date="2019-01" db="EMBL/GenBank/DDBJ databases">
        <title>Litorilituus lipolytica sp. nov., isolated from intertidal sand of the Yellow Sea in China.</title>
        <authorList>
            <person name="Liu A."/>
        </authorList>
    </citation>
    <scope>NUCLEOTIDE SEQUENCE [LARGE SCALE GENOMIC DNA]</scope>
    <source>
        <strain evidence="3 4">RZ04</strain>
    </source>
</reference>
<evidence type="ECO:0000313" key="3">
    <source>
        <dbReference type="EMBL" id="TPH17045.1"/>
    </source>
</evidence>
<proteinExistence type="predicted"/>
<protein>
    <submittedName>
        <fullName evidence="3">Uncharacterized protein</fullName>
    </submittedName>
</protein>
<keyword evidence="2" id="KW-0472">Membrane</keyword>
<feature type="transmembrane region" description="Helical" evidence="2">
    <location>
        <begin position="7"/>
        <end position="26"/>
    </location>
</feature>
<dbReference type="EMBL" id="SAWY01000009">
    <property type="protein sequence ID" value="TPH17045.1"/>
    <property type="molecule type" value="Genomic_DNA"/>
</dbReference>
<dbReference type="RefSeq" id="WP_140602326.1">
    <property type="nucleotide sequence ID" value="NZ_SAWY01000009.1"/>
</dbReference>
<feature type="compositionally biased region" description="Basic residues" evidence="1">
    <location>
        <begin position="147"/>
        <end position="158"/>
    </location>
</feature>
<dbReference type="Proteomes" id="UP000315303">
    <property type="component" value="Unassembled WGS sequence"/>
</dbReference>
<feature type="region of interest" description="Disordered" evidence="1">
    <location>
        <begin position="100"/>
        <end position="158"/>
    </location>
</feature>
<gene>
    <name evidence="3" type="ORF">EPA86_05010</name>
</gene>
<dbReference type="AlphaFoldDB" id="A0A502L3T5"/>
<keyword evidence="2" id="KW-1133">Transmembrane helix</keyword>
<accession>A0A502L3T5</accession>
<name>A0A502L3T5_9GAMM</name>
<organism evidence="3 4">
    <name type="scientific">Litorilituus lipolyticus</name>
    <dbReference type="NCBI Taxonomy" id="2491017"/>
    <lineage>
        <taxon>Bacteria</taxon>
        <taxon>Pseudomonadati</taxon>
        <taxon>Pseudomonadota</taxon>
        <taxon>Gammaproteobacteria</taxon>
        <taxon>Alteromonadales</taxon>
        <taxon>Colwelliaceae</taxon>
        <taxon>Litorilituus</taxon>
    </lineage>
</organism>
<sequence length="158" mass="17514">MLKTKSSVAIVASALAILFMVFLLNYNSQEQSVTSYEPIKNEQSEQAVVSRLSPIKEHDVEAEKRSSVSDKLDISLPKTEYVLPQKNSPVDIMGGFYDETAQAPESEAEQNQKTGDIGFYDPDALAPEFGFENVPLGEGPKVMDLNKKKKKNKGKEQD</sequence>
<keyword evidence="4" id="KW-1185">Reference proteome</keyword>
<evidence type="ECO:0000256" key="1">
    <source>
        <dbReference type="SAM" id="MobiDB-lite"/>
    </source>
</evidence>